<organism evidence="2 3">
    <name type="scientific">Pedobacter chitinilyticus</name>
    <dbReference type="NCBI Taxonomy" id="2233776"/>
    <lineage>
        <taxon>Bacteria</taxon>
        <taxon>Pseudomonadati</taxon>
        <taxon>Bacteroidota</taxon>
        <taxon>Sphingobacteriia</taxon>
        <taxon>Sphingobacteriales</taxon>
        <taxon>Sphingobacteriaceae</taxon>
        <taxon>Pedobacter</taxon>
    </lineage>
</organism>
<evidence type="ECO:0000313" key="3">
    <source>
        <dbReference type="Proteomes" id="UP000284120"/>
    </source>
</evidence>
<feature type="signal peptide" evidence="1">
    <location>
        <begin position="1"/>
        <end position="22"/>
    </location>
</feature>
<gene>
    <name evidence="2" type="ORF">DPV69_01125</name>
</gene>
<feature type="chain" id="PRO_5019430112" description="YD repeat-containing protein" evidence="1">
    <location>
        <begin position="23"/>
        <end position="1161"/>
    </location>
</feature>
<evidence type="ECO:0000313" key="2">
    <source>
        <dbReference type="EMBL" id="RWU09976.1"/>
    </source>
</evidence>
<evidence type="ECO:0000256" key="1">
    <source>
        <dbReference type="SAM" id="SignalP"/>
    </source>
</evidence>
<evidence type="ECO:0008006" key="4">
    <source>
        <dbReference type="Google" id="ProtNLM"/>
    </source>
</evidence>
<dbReference type="Proteomes" id="UP000284120">
    <property type="component" value="Unassembled WGS sequence"/>
</dbReference>
<protein>
    <recommendedName>
        <fullName evidence="4">YD repeat-containing protein</fullName>
    </recommendedName>
</protein>
<dbReference type="EMBL" id="SAYW01000001">
    <property type="protein sequence ID" value="RWU09976.1"/>
    <property type="molecule type" value="Genomic_DNA"/>
</dbReference>
<dbReference type="AlphaFoldDB" id="A0A443Z0B2"/>
<keyword evidence="1" id="KW-0732">Signal</keyword>
<name>A0A443Z0B2_9SPHI</name>
<dbReference type="OrthoDB" id="680656at2"/>
<dbReference type="RefSeq" id="WP_113645471.1">
    <property type="nucleotide sequence ID" value="NZ_QMHN01000001.1"/>
</dbReference>
<accession>A0A443Z0B2</accession>
<reference evidence="2 3" key="1">
    <citation type="submission" date="2018-06" db="EMBL/GenBank/DDBJ databases">
        <title>Pedobacter endophyticus sp. nov., an endophytic bacterium isolated from a leaf of Triticum aestivum.</title>
        <authorList>
            <person name="Zhang L."/>
        </authorList>
    </citation>
    <scope>NUCLEOTIDE SEQUENCE [LARGE SCALE GENOMIC DNA]</scope>
    <source>
        <strain evidence="2 3">CM134L-2</strain>
    </source>
</reference>
<keyword evidence="3" id="KW-1185">Reference proteome</keyword>
<sequence length="1161" mass="128839">MRNLKKLFIVCISLLWSAELLAQTVGFNSSFGMVKTYTPTSPEMAKFQRYGDLEVNYNTGIPNIAVPLGSIKLKDFEWPISLTYHAGGNKVNEFASNTGLGWVLQASGYYTSKVMGNASGITPVFGLNVMNTGANQLEVCNSPNLYYNPNDIAFAESVVASGGFAQPSIDYINTALINAKVIEGVTVPASDIRISPSGGMYHVLDEKGNKYTFGLMGSSSTTNSCSTGMGLSNLSYALTKIETYKGETINFSYEMVNYSYALPPSEIRQRFNGAQPSRCYTEVSLKTEDCQQSSVVSEFRLLEAVSSNGQKVVFEYSTRSDHAATKRLSKVLFKEMVNGVYIDKYHAVLHQSYFGSTANNNLRLRLDKVEKVLPEQSSETYSFQYNPLELPPVNSKSIDLWGYNNGAANSGLVPSLGNRNPNDYYIQASILTKITYPTGGSSSFTYETNPLEWSGLRIKKLEDADANSVVTKTRRYEYVKDNYVPISSVAILFQRLESAYFYGHLPSGFVDYDLPVSSAELIGCSIITEQTSPIVDDVESWLSNGLSYDKVTEYFEDATEPTHVGKNGKIEYRYNSHLVTNNRKILAFSPKLTEKTTYAKNGASFQPLVKEDYYYEVEADATQNFMPDHANYVLPPANIRERSTIIRKLEMIRDCITLTRGSSVITAPKEFALYDSKFDVPAVYLKKSLTTQYDAGVTSQVEEKNYTYDVAGGVLGPAITTVLDSWETELKEETKYSNSNLSGLGYTTSQLNAFASAAEANVIFPVWKKVTRNTSSIFENQITNEMVGGKSLPVNEMVKPTGGVQQKNVQIVSYDIYHNPTEMLVDNRQKVSYRYNSRSELTAECKNAAYQDFAFASFNDVIGSGFNYTSGGLDYSDYYASSVSYQLPSTLTVTGFDMGKTYILSGFVKNATVTVSGATVLAQQTGSELISGWRYFQMEVAPQSATIQIGGTGLVDELRFYPKQAELSTRAYGSLYGQVSAVSSASGATQFFDYTGDGKLSTIKDERKHIVKNYQYHFVATSTGQTVYARIEQSGYQTNMYYANPEDINDYTEEQTANVKIKFYLDENCTIPLSVNTAHEIQYSRDYNYHLGGSWGGSTFYHTASASAMSTEIDLGILVLSSSHNYYDPWSMSFYSDSYSNTYAVVVNALSDTYIPKPTKY</sequence>
<comment type="caution">
    <text evidence="2">The sequence shown here is derived from an EMBL/GenBank/DDBJ whole genome shotgun (WGS) entry which is preliminary data.</text>
</comment>
<proteinExistence type="predicted"/>